<organism evidence="1 2">
    <name type="scientific">Heterorhabditis bacteriophora</name>
    <name type="common">Entomopathogenic nematode worm</name>
    <dbReference type="NCBI Taxonomy" id="37862"/>
    <lineage>
        <taxon>Eukaryota</taxon>
        <taxon>Metazoa</taxon>
        <taxon>Ecdysozoa</taxon>
        <taxon>Nematoda</taxon>
        <taxon>Chromadorea</taxon>
        <taxon>Rhabditida</taxon>
        <taxon>Rhabditina</taxon>
        <taxon>Rhabditomorpha</taxon>
        <taxon>Strongyloidea</taxon>
        <taxon>Heterorhabditidae</taxon>
        <taxon>Heterorhabditis</taxon>
    </lineage>
</organism>
<proteinExistence type="predicted"/>
<evidence type="ECO:0000313" key="1">
    <source>
        <dbReference type="Proteomes" id="UP000095283"/>
    </source>
</evidence>
<reference evidence="2" key="1">
    <citation type="submission" date="2016-11" db="UniProtKB">
        <authorList>
            <consortium name="WormBaseParasite"/>
        </authorList>
    </citation>
    <scope>IDENTIFICATION</scope>
</reference>
<name>A0A1I7WHA6_HETBA</name>
<keyword evidence="1" id="KW-1185">Reference proteome</keyword>
<protein>
    <submittedName>
        <fullName evidence="2">Uncharacterized protein</fullName>
    </submittedName>
</protein>
<dbReference type="Proteomes" id="UP000095283">
    <property type="component" value="Unplaced"/>
</dbReference>
<dbReference type="AlphaFoldDB" id="A0A1I7WHA6"/>
<evidence type="ECO:0000313" key="2">
    <source>
        <dbReference type="WBParaSite" id="Hba_04383"/>
    </source>
</evidence>
<sequence length="26" mass="3139">MQFLVAHLILIIFEANACTKWEIRDY</sequence>
<dbReference type="WBParaSite" id="Hba_04383">
    <property type="protein sequence ID" value="Hba_04383"/>
    <property type="gene ID" value="Hba_04383"/>
</dbReference>
<accession>A0A1I7WHA6</accession>